<sequence length="281" mass="31112">MGSLAPPPPSFIYGILLSLITYPPLYYIISPLLLSKFATPSLKDKVSKYDNAKLYQFHSMLPSVVHAFAHIVGVATVVILGREGFDQEGERPSVVDFDERTFVPYGLTPLGPTVYMGIFVGYLLADMIASPSLKVLGYEFAFHHLAASAAWTYCATYKTMQPLACFLQFNELSTPLLHLRQLLLFSGFTSKDTSLTVVNLIFFVVFGLIRFVPLPWIVYNWINTDYTAIKNEVGAGGAVALSLFVAAHVGLQGTWFFTMCGKLVVMAKRAFPSTTQHSKEK</sequence>
<dbReference type="PROSITE" id="PS50922">
    <property type="entry name" value="TLC"/>
    <property type="match status" value="1"/>
</dbReference>
<feature type="transmembrane region" description="Helical" evidence="6">
    <location>
        <begin position="102"/>
        <end position="125"/>
    </location>
</feature>
<protein>
    <recommendedName>
        <fullName evidence="7">TLC domain-containing protein</fullName>
    </recommendedName>
</protein>
<comment type="subcellular location">
    <subcellularLocation>
        <location evidence="1">Membrane</location>
        <topology evidence="1">Multi-pass membrane protein</topology>
    </subcellularLocation>
</comment>
<keyword evidence="4 5" id="KW-0472">Membrane</keyword>
<feature type="transmembrane region" description="Helical" evidence="6">
    <location>
        <begin position="238"/>
        <end position="259"/>
    </location>
</feature>
<gene>
    <name evidence="8" type="ORF">ACHAWO_010755</name>
</gene>
<comment type="caution">
    <text evidence="8">The sequence shown here is derived from an EMBL/GenBank/DDBJ whole genome shotgun (WGS) entry which is preliminary data.</text>
</comment>
<evidence type="ECO:0000256" key="2">
    <source>
        <dbReference type="ARBA" id="ARBA00022692"/>
    </source>
</evidence>
<evidence type="ECO:0000259" key="7">
    <source>
        <dbReference type="PROSITE" id="PS50922"/>
    </source>
</evidence>
<evidence type="ECO:0000313" key="8">
    <source>
        <dbReference type="EMBL" id="KAL3777819.1"/>
    </source>
</evidence>
<feature type="transmembrane region" description="Helical" evidence="6">
    <location>
        <begin position="55"/>
        <end position="82"/>
    </location>
</feature>
<feature type="transmembrane region" description="Helical" evidence="6">
    <location>
        <begin position="197"/>
        <end position="218"/>
    </location>
</feature>
<proteinExistence type="predicted"/>
<name>A0ABD3NPK4_9STRA</name>
<evidence type="ECO:0000313" key="9">
    <source>
        <dbReference type="Proteomes" id="UP001530400"/>
    </source>
</evidence>
<reference evidence="8 9" key="1">
    <citation type="submission" date="2024-10" db="EMBL/GenBank/DDBJ databases">
        <title>Updated reference genomes for cyclostephanoid diatoms.</title>
        <authorList>
            <person name="Roberts W.R."/>
            <person name="Alverson A.J."/>
        </authorList>
    </citation>
    <scope>NUCLEOTIDE SEQUENCE [LARGE SCALE GENOMIC DNA]</scope>
    <source>
        <strain evidence="8 9">AJA010-31</strain>
    </source>
</reference>
<dbReference type="Pfam" id="PF03798">
    <property type="entry name" value="TRAM_LAG1_CLN8"/>
    <property type="match status" value="1"/>
</dbReference>
<keyword evidence="3 6" id="KW-1133">Transmembrane helix</keyword>
<dbReference type="GO" id="GO:0016020">
    <property type="term" value="C:membrane"/>
    <property type="evidence" value="ECO:0007669"/>
    <property type="project" value="UniProtKB-SubCell"/>
</dbReference>
<feature type="domain" description="TLC" evidence="7">
    <location>
        <begin position="52"/>
        <end position="268"/>
    </location>
</feature>
<evidence type="ECO:0000256" key="6">
    <source>
        <dbReference type="SAM" id="Phobius"/>
    </source>
</evidence>
<dbReference type="AlphaFoldDB" id="A0ABD3NPK4"/>
<dbReference type="InterPro" id="IPR050846">
    <property type="entry name" value="TLCD"/>
</dbReference>
<evidence type="ECO:0000256" key="3">
    <source>
        <dbReference type="ARBA" id="ARBA00022989"/>
    </source>
</evidence>
<accession>A0ABD3NPK4</accession>
<dbReference type="PANTHER" id="PTHR13439:SF0">
    <property type="entry name" value="TOPOISOMERASE I DAMAGE AFFECTED PROTEIN 4"/>
    <property type="match status" value="1"/>
</dbReference>
<evidence type="ECO:0000256" key="5">
    <source>
        <dbReference type="PROSITE-ProRule" id="PRU00205"/>
    </source>
</evidence>
<dbReference type="InterPro" id="IPR006634">
    <property type="entry name" value="TLC-dom"/>
</dbReference>
<dbReference type="Proteomes" id="UP001530400">
    <property type="component" value="Unassembled WGS sequence"/>
</dbReference>
<keyword evidence="2 5" id="KW-0812">Transmembrane</keyword>
<dbReference type="SMART" id="SM00724">
    <property type="entry name" value="TLC"/>
    <property type="match status" value="1"/>
</dbReference>
<keyword evidence="9" id="KW-1185">Reference proteome</keyword>
<evidence type="ECO:0000256" key="1">
    <source>
        <dbReference type="ARBA" id="ARBA00004141"/>
    </source>
</evidence>
<dbReference type="EMBL" id="JALLPJ020001026">
    <property type="protein sequence ID" value="KAL3777819.1"/>
    <property type="molecule type" value="Genomic_DNA"/>
</dbReference>
<organism evidence="8 9">
    <name type="scientific">Cyclotella atomus</name>
    <dbReference type="NCBI Taxonomy" id="382360"/>
    <lineage>
        <taxon>Eukaryota</taxon>
        <taxon>Sar</taxon>
        <taxon>Stramenopiles</taxon>
        <taxon>Ochrophyta</taxon>
        <taxon>Bacillariophyta</taxon>
        <taxon>Coscinodiscophyceae</taxon>
        <taxon>Thalassiosirophycidae</taxon>
        <taxon>Stephanodiscales</taxon>
        <taxon>Stephanodiscaceae</taxon>
        <taxon>Cyclotella</taxon>
    </lineage>
</organism>
<dbReference type="PANTHER" id="PTHR13439">
    <property type="entry name" value="CT120 PROTEIN"/>
    <property type="match status" value="1"/>
</dbReference>
<feature type="transmembrane region" description="Helical" evidence="6">
    <location>
        <begin position="12"/>
        <end position="34"/>
    </location>
</feature>
<evidence type="ECO:0000256" key="4">
    <source>
        <dbReference type="ARBA" id="ARBA00023136"/>
    </source>
</evidence>